<dbReference type="Gene3D" id="3.30.1490.20">
    <property type="entry name" value="ATP-grasp fold, A domain"/>
    <property type="match status" value="1"/>
</dbReference>
<keyword evidence="8" id="KW-0863">Zinc-finger</keyword>
<evidence type="ECO:0000256" key="14">
    <source>
        <dbReference type="ARBA" id="ARBA00038000"/>
    </source>
</evidence>
<evidence type="ECO:0000256" key="4">
    <source>
        <dbReference type="ARBA" id="ARBA00022737"/>
    </source>
</evidence>
<evidence type="ECO:0000313" key="19">
    <source>
        <dbReference type="Proteomes" id="UP000823661"/>
    </source>
</evidence>
<evidence type="ECO:0000256" key="13">
    <source>
        <dbReference type="ARBA" id="ARBA00023204"/>
    </source>
</evidence>
<keyword evidence="12" id="KW-0238">DNA-binding</keyword>
<evidence type="ECO:0000256" key="9">
    <source>
        <dbReference type="ARBA" id="ARBA00022833"/>
    </source>
</evidence>
<dbReference type="InterPro" id="IPR017871">
    <property type="entry name" value="ABC_transporter-like_CS"/>
</dbReference>
<dbReference type="GO" id="GO:0006281">
    <property type="term" value="P:DNA repair"/>
    <property type="evidence" value="ECO:0007669"/>
    <property type="project" value="UniProtKB-KW"/>
</dbReference>
<reference evidence="18" key="2">
    <citation type="journal article" date="2021" name="PeerJ">
        <title>Extensive microbial diversity within the chicken gut microbiome revealed by metagenomics and culture.</title>
        <authorList>
            <person name="Gilroy R."/>
            <person name="Ravi A."/>
            <person name="Getino M."/>
            <person name="Pursley I."/>
            <person name="Horton D.L."/>
            <person name="Alikhan N.F."/>
            <person name="Baker D."/>
            <person name="Gharbi K."/>
            <person name="Hall N."/>
            <person name="Watson M."/>
            <person name="Adriaenssens E.M."/>
            <person name="Foster-Nyarko E."/>
            <person name="Jarju S."/>
            <person name="Secka A."/>
            <person name="Antonio M."/>
            <person name="Oren A."/>
            <person name="Chaudhuri R.R."/>
            <person name="La Ragione R."/>
            <person name="Hildebrand F."/>
            <person name="Pallen M.J."/>
        </authorList>
    </citation>
    <scope>NUCLEOTIDE SEQUENCE</scope>
    <source>
        <strain evidence="18">B1-20833</strain>
    </source>
</reference>
<keyword evidence="4" id="KW-0677">Repeat</keyword>
<dbReference type="InterPro" id="IPR003439">
    <property type="entry name" value="ABC_transporter-like_ATP-bd"/>
</dbReference>
<dbReference type="PROSITE" id="PS50893">
    <property type="entry name" value="ABC_TRANSPORTER_2"/>
    <property type="match status" value="1"/>
</dbReference>
<accession>A0A9D9ENB6</accession>
<organism evidence="18 19">
    <name type="scientific">Candidatus Cryptobacteroides intestinavium</name>
    <dbReference type="NCBI Taxonomy" id="2840766"/>
    <lineage>
        <taxon>Bacteria</taxon>
        <taxon>Pseudomonadati</taxon>
        <taxon>Bacteroidota</taxon>
        <taxon>Bacteroidia</taxon>
        <taxon>Bacteroidales</taxon>
        <taxon>Candidatus Cryptobacteroides</taxon>
    </lineage>
</organism>
<dbReference type="SUPFAM" id="SSF52540">
    <property type="entry name" value="P-loop containing nucleoside triphosphate hydrolases"/>
    <property type="match status" value="2"/>
</dbReference>
<name>A0A9D9ENB6_9BACT</name>
<evidence type="ECO:0000256" key="8">
    <source>
        <dbReference type="ARBA" id="ARBA00022771"/>
    </source>
</evidence>
<comment type="subcellular location">
    <subcellularLocation>
        <location evidence="1">Cytoplasm</location>
    </subcellularLocation>
</comment>
<dbReference type="InterPro" id="IPR041552">
    <property type="entry name" value="UvrA_DNA-bd"/>
</dbReference>
<dbReference type="Gene3D" id="3.40.50.300">
    <property type="entry name" value="P-loop containing nucleotide triphosphate hydrolases"/>
    <property type="match status" value="2"/>
</dbReference>
<sequence length="969" mass="106490">MEKETEYIEIRGAKSHNLKNVSLSIPRNEFVVITGLSGSGKSSLAFDTIYAEGQRRYMDTLSAYAKQFMGILEKPEVESITGLSPIIAIEQKTTGNNPRSTVGTITEIYDFLRLLYSKASRAYSPATGKEMVRYTDEQIVSLIMENYEGKKCYLLAPLVRGRKGHYKELFEQLRRRGYTQVRVDGELKDLSEITMVDRYKPHFIELIVDRLKPAVKDAKRIRDSVMSALNLGKGSLAVLDQESGELHHYSKHLVCPDTGLSLSEPQPHSFSFNSPQGYCPHCKGLGKIVDINIDTIIPDRKVSIADGGIVPLGKVRETKKFDIIRSIARKYNFSLYDPIEEIPDEVVSLIIFGSDELFRVGEGGMSEMVSYGGIVDDISDKIVCPVCHGTRLNQEASYFRIDGKTISEVAAMEISDLKEWLFNLEGKFDKRENLIARDILKELKERVGFLLDVGLEYLSLDRATGSLSGGESQRIRLATQIGSKLVNVLYILDEPSIGLHQRDNRKLIASLKKLRDEGNSVMVVEHDIETMLSADWLVDVGPGAGEEGGRICLSAPLELLLGKGGGGADCGQSLDTQTTGGALSGTYGGKWDRNRIILGESITLDYLTGKREIEVPSARRPGNGLYIGIRGARGNNLKNIDVDFPLGCLVGVSGVSGSGKSSLVNETLMPVLKNRFYNARMQPLPYDSIVGIENIDKLIEIDQSPIGRTPRSNPATFTGVFNDIRLLFESTPDAKVRGFKAGRFSFNVAGGRCEECKGAGIKVIEMNFLPSVNVICPECRGRRYKEDTLAVKYKGRNINDVLEMSISEAYAFFENIPSISQKLRALVEVGLGYIRLGQSAVTLSGGESQRMKLAAELGKKSTGNTLYILDEPTTGLHSEDIKVLLGVLQQLVDRGNTVIIIEHNLDVLKSVDYLIDMGPEGGKGGGTVVAQGTPEQIAGDRHSVTGPFLAEILGAVRQQDIPAGRDIRQ</sequence>
<evidence type="ECO:0000256" key="15">
    <source>
        <dbReference type="ARBA" id="ARBA00039316"/>
    </source>
</evidence>
<evidence type="ECO:0000256" key="10">
    <source>
        <dbReference type="ARBA" id="ARBA00022840"/>
    </source>
</evidence>
<keyword evidence="5" id="KW-0547">Nucleotide-binding</keyword>
<evidence type="ECO:0000256" key="11">
    <source>
        <dbReference type="ARBA" id="ARBA00022881"/>
    </source>
</evidence>
<dbReference type="Pfam" id="PF17760">
    <property type="entry name" value="UvrA_inter"/>
    <property type="match status" value="1"/>
</dbReference>
<comment type="caution">
    <text evidence="18">The sequence shown here is derived from an EMBL/GenBank/DDBJ whole genome shotgun (WGS) entry which is preliminary data.</text>
</comment>
<dbReference type="PROSITE" id="PS00211">
    <property type="entry name" value="ABC_TRANSPORTER_1"/>
    <property type="match status" value="2"/>
</dbReference>
<keyword evidence="11" id="KW-0267">Excision nuclease</keyword>
<keyword evidence="3" id="KW-0479">Metal-binding</keyword>
<dbReference type="InterPro" id="IPR041102">
    <property type="entry name" value="UvrA_inter"/>
</dbReference>
<evidence type="ECO:0000313" key="18">
    <source>
        <dbReference type="EMBL" id="MBO8451266.1"/>
    </source>
</evidence>
<dbReference type="GO" id="GO:0005524">
    <property type="term" value="F:ATP binding"/>
    <property type="evidence" value="ECO:0007669"/>
    <property type="project" value="UniProtKB-KW"/>
</dbReference>
<dbReference type="InterPro" id="IPR027417">
    <property type="entry name" value="P-loop_NTPase"/>
</dbReference>
<reference evidence="18" key="1">
    <citation type="submission" date="2020-10" db="EMBL/GenBank/DDBJ databases">
        <authorList>
            <person name="Gilroy R."/>
        </authorList>
    </citation>
    <scope>NUCLEOTIDE SEQUENCE</scope>
    <source>
        <strain evidence="18">B1-20833</strain>
    </source>
</reference>
<dbReference type="PANTHER" id="PTHR43152:SF3">
    <property type="entry name" value="UVRABC SYSTEM PROTEIN A"/>
    <property type="match status" value="1"/>
</dbReference>
<dbReference type="GO" id="GO:0016887">
    <property type="term" value="F:ATP hydrolysis activity"/>
    <property type="evidence" value="ECO:0007669"/>
    <property type="project" value="InterPro"/>
</dbReference>
<dbReference type="Gene3D" id="1.10.8.280">
    <property type="entry name" value="ABC transporter ATPase domain-like"/>
    <property type="match status" value="1"/>
</dbReference>
<proteinExistence type="inferred from homology"/>
<dbReference type="InterPro" id="IPR013815">
    <property type="entry name" value="ATP_grasp_subdomain_1"/>
</dbReference>
<evidence type="ECO:0000256" key="2">
    <source>
        <dbReference type="ARBA" id="ARBA00022490"/>
    </source>
</evidence>
<evidence type="ECO:0000256" key="5">
    <source>
        <dbReference type="ARBA" id="ARBA00022741"/>
    </source>
</evidence>
<feature type="domain" description="ABC transporter" evidence="17">
    <location>
        <begin position="613"/>
        <end position="950"/>
    </location>
</feature>
<evidence type="ECO:0000256" key="12">
    <source>
        <dbReference type="ARBA" id="ARBA00023125"/>
    </source>
</evidence>
<dbReference type="EMBL" id="JADIMI010000002">
    <property type="protein sequence ID" value="MBO8451266.1"/>
    <property type="molecule type" value="Genomic_DNA"/>
</dbReference>
<dbReference type="AlphaFoldDB" id="A0A9D9ENB6"/>
<keyword evidence="9" id="KW-0862">Zinc</keyword>
<gene>
    <name evidence="18" type="ORF">IAC06_00070</name>
</gene>
<evidence type="ECO:0000256" key="7">
    <source>
        <dbReference type="ARBA" id="ARBA00022769"/>
    </source>
</evidence>
<evidence type="ECO:0000259" key="17">
    <source>
        <dbReference type="PROSITE" id="PS50893"/>
    </source>
</evidence>
<keyword evidence="2" id="KW-0963">Cytoplasm</keyword>
<keyword evidence="6" id="KW-0227">DNA damage</keyword>
<protein>
    <recommendedName>
        <fullName evidence="15">UvrABC system protein A</fullName>
    </recommendedName>
    <alternativeName>
        <fullName evidence="16">Excinuclease ABC subunit A</fullName>
    </alternativeName>
</protein>
<keyword evidence="13" id="KW-0234">DNA repair</keyword>
<evidence type="ECO:0000256" key="6">
    <source>
        <dbReference type="ARBA" id="ARBA00022763"/>
    </source>
</evidence>
<dbReference type="Gene3D" id="1.20.1580.10">
    <property type="entry name" value="ABC transporter ATPase like domain"/>
    <property type="match status" value="2"/>
</dbReference>
<keyword evidence="7" id="KW-0228">DNA excision</keyword>
<dbReference type="GO" id="GO:0008270">
    <property type="term" value="F:zinc ion binding"/>
    <property type="evidence" value="ECO:0007669"/>
    <property type="project" value="UniProtKB-KW"/>
</dbReference>
<evidence type="ECO:0000256" key="16">
    <source>
        <dbReference type="ARBA" id="ARBA00042156"/>
    </source>
</evidence>
<keyword evidence="10" id="KW-0067">ATP-binding</keyword>
<evidence type="ECO:0000256" key="3">
    <source>
        <dbReference type="ARBA" id="ARBA00022723"/>
    </source>
</evidence>
<dbReference type="PANTHER" id="PTHR43152">
    <property type="entry name" value="UVRABC SYSTEM PROTEIN A"/>
    <property type="match status" value="1"/>
</dbReference>
<dbReference type="GO" id="GO:0004518">
    <property type="term" value="F:nuclease activity"/>
    <property type="evidence" value="ECO:0007669"/>
    <property type="project" value="UniProtKB-KW"/>
</dbReference>
<dbReference type="GO" id="GO:0005737">
    <property type="term" value="C:cytoplasm"/>
    <property type="evidence" value="ECO:0007669"/>
    <property type="project" value="UniProtKB-SubCell"/>
</dbReference>
<dbReference type="Pfam" id="PF17755">
    <property type="entry name" value="UvrA_DNA-bind"/>
    <property type="match status" value="1"/>
</dbReference>
<evidence type="ECO:0000256" key="1">
    <source>
        <dbReference type="ARBA" id="ARBA00004496"/>
    </source>
</evidence>
<comment type="similarity">
    <text evidence="14">Belongs to the ABC transporter superfamily. UvrA family.</text>
</comment>
<dbReference type="Proteomes" id="UP000823661">
    <property type="component" value="Unassembled WGS sequence"/>
</dbReference>
<dbReference type="GO" id="GO:0003677">
    <property type="term" value="F:DNA binding"/>
    <property type="evidence" value="ECO:0007669"/>
    <property type="project" value="UniProtKB-KW"/>
</dbReference>